<dbReference type="GO" id="GO:0015629">
    <property type="term" value="C:actin cytoskeleton"/>
    <property type="evidence" value="ECO:0007669"/>
    <property type="project" value="TreeGrafter"/>
</dbReference>
<feature type="region of interest" description="Disordered" evidence="1">
    <location>
        <begin position="31"/>
        <end position="91"/>
    </location>
</feature>
<dbReference type="InterPro" id="IPR011990">
    <property type="entry name" value="TPR-like_helical_dom_sf"/>
</dbReference>
<dbReference type="PANTHER" id="PTHR16091:SF3">
    <property type="entry name" value="TETRATRICOPEPTIDE REPEAT PROTEIN 17"/>
    <property type="match status" value="1"/>
</dbReference>
<evidence type="ECO:0000313" key="2">
    <source>
        <dbReference type="EMBL" id="GFO09464.1"/>
    </source>
</evidence>
<dbReference type="GO" id="GO:0005737">
    <property type="term" value="C:cytoplasm"/>
    <property type="evidence" value="ECO:0007669"/>
    <property type="project" value="TreeGrafter"/>
</dbReference>
<dbReference type="GO" id="GO:0030041">
    <property type="term" value="P:actin filament polymerization"/>
    <property type="evidence" value="ECO:0007669"/>
    <property type="project" value="TreeGrafter"/>
</dbReference>
<evidence type="ECO:0000313" key="3">
    <source>
        <dbReference type="Proteomes" id="UP000735302"/>
    </source>
</evidence>
<dbReference type="EMBL" id="BLXT01004093">
    <property type="protein sequence ID" value="GFO09464.1"/>
    <property type="molecule type" value="Genomic_DNA"/>
</dbReference>
<evidence type="ECO:0000256" key="1">
    <source>
        <dbReference type="SAM" id="MobiDB-lite"/>
    </source>
</evidence>
<protein>
    <submittedName>
        <fullName evidence="2">Tetratricopeptide repeat domain 17</fullName>
    </submittedName>
</protein>
<dbReference type="PANTHER" id="PTHR16091">
    <property type="entry name" value="TTC17 PROTEIN"/>
    <property type="match status" value="1"/>
</dbReference>
<feature type="compositionally biased region" description="Basic residues" evidence="1">
    <location>
        <begin position="39"/>
        <end position="52"/>
    </location>
</feature>
<dbReference type="SUPFAM" id="SSF48452">
    <property type="entry name" value="TPR-like"/>
    <property type="match status" value="1"/>
</dbReference>
<sequence length="355" mass="39417">MKHFEMKFSAETGQSVQCSISVQDEPQLNCGATLSVHPEKKKKQGKAKKKTESKKEPKSANVENEQGKKSKEPAAAVPAPPTLSRPIQPRREVPVPDFELPETDVHLLKLAILDVDWSECTQRTDKVDLSDIPSTFINPRDMGIDLSRFFDFSETITAENQKFPVCDTEPISALLSLEHLPGVRGKWDPAVSLPPASPRLVKAVQKLSGDLESVSVSGTRIAHALAKNSTSWLAHLFASYYWQVQGNGEFALTCLKGALTFVPYSYKYCPLLSLANLLQQTGHLTEAVVVTSSALDVKRENMIVHFTLANIYCLMEVWGNAALFYQSALGFDPYHLESQNRLRTILCRNLANQMS</sequence>
<keyword evidence="3" id="KW-1185">Reference proteome</keyword>
<dbReference type="Proteomes" id="UP000735302">
    <property type="component" value="Unassembled WGS sequence"/>
</dbReference>
<proteinExistence type="predicted"/>
<accession>A0AAV4ATL9</accession>
<comment type="caution">
    <text evidence="2">The sequence shown here is derived from an EMBL/GenBank/DDBJ whole genome shotgun (WGS) entry which is preliminary data.</text>
</comment>
<dbReference type="InterPro" id="IPR052630">
    <property type="entry name" value="TTC17"/>
</dbReference>
<dbReference type="AlphaFoldDB" id="A0AAV4ATL9"/>
<gene>
    <name evidence="2" type="ORF">PoB_003596900</name>
</gene>
<dbReference type="Gene3D" id="1.25.40.10">
    <property type="entry name" value="Tetratricopeptide repeat domain"/>
    <property type="match status" value="1"/>
</dbReference>
<name>A0AAV4ATL9_9GAST</name>
<organism evidence="2 3">
    <name type="scientific">Plakobranchus ocellatus</name>
    <dbReference type="NCBI Taxonomy" id="259542"/>
    <lineage>
        <taxon>Eukaryota</taxon>
        <taxon>Metazoa</taxon>
        <taxon>Spiralia</taxon>
        <taxon>Lophotrochozoa</taxon>
        <taxon>Mollusca</taxon>
        <taxon>Gastropoda</taxon>
        <taxon>Heterobranchia</taxon>
        <taxon>Euthyneura</taxon>
        <taxon>Panpulmonata</taxon>
        <taxon>Sacoglossa</taxon>
        <taxon>Placobranchoidea</taxon>
        <taxon>Plakobranchidae</taxon>
        <taxon>Plakobranchus</taxon>
    </lineage>
</organism>
<reference evidence="2 3" key="1">
    <citation type="journal article" date="2021" name="Elife">
        <title>Chloroplast acquisition without the gene transfer in kleptoplastic sea slugs, Plakobranchus ocellatus.</title>
        <authorList>
            <person name="Maeda T."/>
            <person name="Takahashi S."/>
            <person name="Yoshida T."/>
            <person name="Shimamura S."/>
            <person name="Takaki Y."/>
            <person name="Nagai Y."/>
            <person name="Toyoda A."/>
            <person name="Suzuki Y."/>
            <person name="Arimoto A."/>
            <person name="Ishii H."/>
            <person name="Satoh N."/>
            <person name="Nishiyama T."/>
            <person name="Hasebe M."/>
            <person name="Maruyama T."/>
            <person name="Minagawa J."/>
            <person name="Obokata J."/>
            <person name="Shigenobu S."/>
        </authorList>
    </citation>
    <scope>NUCLEOTIDE SEQUENCE [LARGE SCALE GENOMIC DNA]</scope>
</reference>